<keyword evidence="2" id="KW-0812">Transmembrane</keyword>
<sequence length="371" mass="38934">MCVLEGVLSSFVDGVRDRVPSWSRRRWLGVVAAGVLGVLVLAAAGFWVYFGVLGFHAPVEVTESVRANGNVSVERAYGGFVLGPTEELDAETRRAGEGVGVVFYPGGRVAPDAYLSSAARVVEETGVTVFVPKMRANLAVLSQGKANAVLAGENGVETWVVGGHSLGGAMACRYANANPDRVDGLVLVGAYCDRPVRGMPALSVVGSRDAVLDRERFAETRGNLPANASVVRIDGMNHSQAGWYYGQAGGQSARIGYSTAHDRLAAAVADWLCTEYDRCVRSDEANATFPAEGMARSSAPALGSSAFVDAVSVRSRRTFPLGSWTTVTVTRSPGSRETSPFAMRNTSASPLDHSPSLPAGSLLASAPPMPP</sequence>
<name>A0ABD5VE61_9EURY</name>
<organism evidence="4 5">
    <name type="scientific">Halorubellus litoreus</name>
    <dbReference type="NCBI Taxonomy" id="755308"/>
    <lineage>
        <taxon>Archaea</taxon>
        <taxon>Methanobacteriati</taxon>
        <taxon>Methanobacteriota</taxon>
        <taxon>Stenosarchaea group</taxon>
        <taxon>Halobacteria</taxon>
        <taxon>Halobacteriales</taxon>
        <taxon>Halorubellaceae</taxon>
        <taxon>Halorubellus</taxon>
    </lineage>
</organism>
<evidence type="ECO:0000256" key="1">
    <source>
        <dbReference type="SAM" id="MobiDB-lite"/>
    </source>
</evidence>
<evidence type="ECO:0000313" key="4">
    <source>
        <dbReference type="EMBL" id="MFC6952241.1"/>
    </source>
</evidence>
<dbReference type="AlphaFoldDB" id="A0ABD5VE61"/>
<dbReference type="Pfam" id="PF12695">
    <property type="entry name" value="Abhydrolase_5"/>
    <property type="match status" value="1"/>
</dbReference>
<feature type="region of interest" description="Disordered" evidence="1">
    <location>
        <begin position="328"/>
        <end position="371"/>
    </location>
</feature>
<feature type="domain" description="Alpha/beta hydrolase fold-5" evidence="3">
    <location>
        <begin position="100"/>
        <end position="256"/>
    </location>
</feature>
<feature type="transmembrane region" description="Helical" evidence="2">
    <location>
        <begin position="27"/>
        <end position="50"/>
    </location>
</feature>
<gene>
    <name evidence="4" type="ORF">ACFQGB_05150</name>
</gene>
<reference evidence="4 5" key="1">
    <citation type="journal article" date="2019" name="Int. J. Syst. Evol. Microbiol.">
        <title>The Global Catalogue of Microorganisms (GCM) 10K type strain sequencing project: providing services to taxonomists for standard genome sequencing and annotation.</title>
        <authorList>
            <consortium name="The Broad Institute Genomics Platform"/>
            <consortium name="The Broad Institute Genome Sequencing Center for Infectious Disease"/>
            <person name="Wu L."/>
            <person name="Ma J."/>
        </authorList>
    </citation>
    <scope>NUCLEOTIDE SEQUENCE [LARGE SCALE GENOMIC DNA]</scope>
    <source>
        <strain evidence="4 5">GX26</strain>
    </source>
</reference>
<dbReference type="InterPro" id="IPR029059">
    <property type="entry name" value="AB_hydrolase_5"/>
</dbReference>
<evidence type="ECO:0000256" key="2">
    <source>
        <dbReference type="SAM" id="Phobius"/>
    </source>
</evidence>
<keyword evidence="2" id="KW-1133">Transmembrane helix</keyword>
<feature type="compositionally biased region" description="Polar residues" evidence="1">
    <location>
        <begin position="328"/>
        <end position="349"/>
    </location>
</feature>
<dbReference type="RefSeq" id="WP_336349232.1">
    <property type="nucleotide sequence ID" value="NZ_JAZAQL010000001.1"/>
</dbReference>
<accession>A0ABD5VE61</accession>
<comment type="caution">
    <text evidence="4">The sequence shown here is derived from an EMBL/GenBank/DDBJ whole genome shotgun (WGS) entry which is preliminary data.</text>
</comment>
<evidence type="ECO:0000313" key="5">
    <source>
        <dbReference type="Proteomes" id="UP001596395"/>
    </source>
</evidence>
<dbReference type="SUPFAM" id="SSF53474">
    <property type="entry name" value="alpha/beta-Hydrolases"/>
    <property type="match status" value="1"/>
</dbReference>
<keyword evidence="4" id="KW-0378">Hydrolase</keyword>
<dbReference type="EMBL" id="JBHSXN010000001">
    <property type="protein sequence ID" value="MFC6952241.1"/>
    <property type="molecule type" value="Genomic_DNA"/>
</dbReference>
<dbReference type="InterPro" id="IPR029058">
    <property type="entry name" value="AB_hydrolase_fold"/>
</dbReference>
<proteinExistence type="predicted"/>
<feature type="compositionally biased region" description="Low complexity" evidence="1">
    <location>
        <begin position="354"/>
        <end position="371"/>
    </location>
</feature>
<protein>
    <submittedName>
        <fullName evidence="4">Alpha/beta fold hydrolase</fullName>
    </submittedName>
</protein>
<dbReference type="GO" id="GO:0016787">
    <property type="term" value="F:hydrolase activity"/>
    <property type="evidence" value="ECO:0007669"/>
    <property type="project" value="UniProtKB-KW"/>
</dbReference>
<keyword evidence="5" id="KW-1185">Reference proteome</keyword>
<dbReference type="Proteomes" id="UP001596395">
    <property type="component" value="Unassembled WGS sequence"/>
</dbReference>
<keyword evidence="2" id="KW-0472">Membrane</keyword>
<evidence type="ECO:0000259" key="3">
    <source>
        <dbReference type="Pfam" id="PF12695"/>
    </source>
</evidence>
<dbReference type="Gene3D" id="3.40.50.1820">
    <property type="entry name" value="alpha/beta hydrolase"/>
    <property type="match status" value="1"/>
</dbReference>